<dbReference type="PANTHER" id="PTHR43297:SF2">
    <property type="entry name" value="DIPEPTIDE TRANSPORT ATP-BINDING PROTEIN DPPD"/>
    <property type="match status" value="1"/>
</dbReference>
<dbReference type="InterPro" id="IPR003593">
    <property type="entry name" value="AAA+_ATPase"/>
</dbReference>
<dbReference type="eggNOG" id="COG0444">
    <property type="taxonomic scope" value="Bacteria"/>
</dbReference>
<evidence type="ECO:0000256" key="7">
    <source>
        <dbReference type="ARBA" id="ARBA00023136"/>
    </source>
</evidence>
<dbReference type="InterPro" id="IPR027417">
    <property type="entry name" value="P-loop_NTPase"/>
</dbReference>
<evidence type="ECO:0000256" key="5">
    <source>
        <dbReference type="ARBA" id="ARBA00022741"/>
    </source>
</evidence>
<keyword evidence="7" id="KW-0472">Membrane</keyword>
<dbReference type="GO" id="GO:0005886">
    <property type="term" value="C:plasma membrane"/>
    <property type="evidence" value="ECO:0007669"/>
    <property type="project" value="UniProtKB-SubCell"/>
</dbReference>
<keyword evidence="10" id="KW-1185">Reference proteome</keyword>
<keyword evidence="5" id="KW-0547">Nucleotide-binding</keyword>
<organism evidence="9 10">
    <name type="scientific">Gordonia effusa NBRC 100432</name>
    <dbReference type="NCBI Taxonomy" id="1077974"/>
    <lineage>
        <taxon>Bacteria</taxon>
        <taxon>Bacillati</taxon>
        <taxon>Actinomycetota</taxon>
        <taxon>Actinomycetes</taxon>
        <taxon>Mycobacteriales</taxon>
        <taxon>Gordoniaceae</taxon>
        <taxon>Gordonia</taxon>
    </lineage>
</organism>
<feature type="domain" description="ABC transporter" evidence="8">
    <location>
        <begin position="3"/>
        <end position="238"/>
    </location>
</feature>
<dbReference type="GO" id="GO:0016887">
    <property type="term" value="F:ATP hydrolysis activity"/>
    <property type="evidence" value="ECO:0007669"/>
    <property type="project" value="InterPro"/>
</dbReference>
<evidence type="ECO:0000256" key="1">
    <source>
        <dbReference type="ARBA" id="ARBA00004202"/>
    </source>
</evidence>
<gene>
    <name evidence="9" type="ORF">GOEFS_124_00130</name>
</gene>
<dbReference type="SMART" id="SM00382">
    <property type="entry name" value="AAA"/>
    <property type="match status" value="1"/>
</dbReference>
<evidence type="ECO:0000256" key="6">
    <source>
        <dbReference type="ARBA" id="ARBA00022840"/>
    </source>
</evidence>
<dbReference type="GO" id="GO:0005524">
    <property type="term" value="F:ATP binding"/>
    <property type="evidence" value="ECO:0007669"/>
    <property type="project" value="UniProtKB-KW"/>
</dbReference>
<name>H0R6I0_9ACTN</name>
<dbReference type="AlphaFoldDB" id="H0R6I0"/>
<sequence>MTLHITDLSVRIPLPDGDVVEAVRNASLVALRNRVHYIVGGSGSGKSTLLDAVSGLLPDAAIVSGEITTGDPQRVLGRDIGVVPQSPTTSFTPIRRLGSQLSEVVRYLDGKRTPEELLELVELEPDVLRRYPFELSGGMAQRAAIATALAGDPAILIADEPTASLDPHLALAVLTMLTNLAETGRVVVVATHDIAAVRKAAVDGEADVSVMCDAHIVERGSIRRVFDDPTHTYTQNLLAASNFRLGAAR</sequence>
<evidence type="ECO:0000256" key="2">
    <source>
        <dbReference type="ARBA" id="ARBA00005417"/>
    </source>
</evidence>
<evidence type="ECO:0000256" key="3">
    <source>
        <dbReference type="ARBA" id="ARBA00022448"/>
    </source>
</evidence>
<comment type="similarity">
    <text evidence="2">Belongs to the ABC transporter superfamily.</text>
</comment>
<protein>
    <submittedName>
        <fullName evidence="9">Putative ABC transporter ATP-binding protein</fullName>
    </submittedName>
</protein>
<dbReference type="SUPFAM" id="SSF52540">
    <property type="entry name" value="P-loop containing nucleoside triphosphate hydrolases"/>
    <property type="match status" value="1"/>
</dbReference>
<dbReference type="InterPro" id="IPR050388">
    <property type="entry name" value="ABC_Ni/Peptide_Import"/>
</dbReference>
<evidence type="ECO:0000313" key="10">
    <source>
        <dbReference type="Proteomes" id="UP000035034"/>
    </source>
</evidence>
<dbReference type="EMBL" id="BAEH01000124">
    <property type="protein sequence ID" value="GAB20681.1"/>
    <property type="molecule type" value="Genomic_DNA"/>
</dbReference>
<keyword evidence="6 9" id="KW-0067">ATP-binding</keyword>
<evidence type="ECO:0000256" key="4">
    <source>
        <dbReference type="ARBA" id="ARBA00022475"/>
    </source>
</evidence>
<dbReference type="Gene3D" id="3.40.50.300">
    <property type="entry name" value="P-loop containing nucleotide triphosphate hydrolases"/>
    <property type="match status" value="1"/>
</dbReference>
<keyword evidence="3" id="KW-0813">Transport</keyword>
<accession>H0R6I0</accession>
<reference evidence="9 10" key="1">
    <citation type="submission" date="2011-12" db="EMBL/GenBank/DDBJ databases">
        <title>Whole genome shotgun sequence of Gordonia effusa NBRC 100432.</title>
        <authorList>
            <person name="Yoshida I."/>
            <person name="Takarada H."/>
            <person name="Hosoyama A."/>
            <person name="Tsuchikane K."/>
            <person name="Katsumata H."/>
            <person name="Yamazaki S."/>
            <person name="Fujita N."/>
        </authorList>
    </citation>
    <scope>NUCLEOTIDE SEQUENCE [LARGE SCALE GENOMIC DNA]</scope>
    <source>
        <strain evidence="9 10">NBRC 100432</strain>
    </source>
</reference>
<dbReference type="PROSITE" id="PS50893">
    <property type="entry name" value="ABC_TRANSPORTER_2"/>
    <property type="match status" value="1"/>
</dbReference>
<dbReference type="Proteomes" id="UP000035034">
    <property type="component" value="Unassembled WGS sequence"/>
</dbReference>
<keyword evidence="4" id="KW-1003">Cell membrane</keyword>
<proteinExistence type="inferred from homology"/>
<dbReference type="STRING" id="1077974.GOEFS_124_00130"/>
<dbReference type="PROSITE" id="PS00211">
    <property type="entry name" value="ABC_TRANSPORTER_1"/>
    <property type="match status" value="1"/>
</dbReference>
<dbReference type="RefSeq" id="WP_007320016.1">
    <property type="nucleotide sequence ID" value="NZ_BAEH01000124.1"/>
</dbReference>
<dbReference type="Pfam" id="PF00005">
    <property type="entry name" value="ABC_tran"/>
    <property type="match status" value="1"/>
</dbReference>
<comment type="caution">
    <text evidence="9">The sequence shown here is derived from an EMBL/GenBank/DDBJ whole genome shotgun (WGS) entry which is preliminary data.</text>
</comment>
<dbReference type="InterPro" id="IPR003439">
    <property type="entry name" value="ABC_transporter-like_ATP-bd"/>
</dbReference>
<dbReference type="PANTHER" id="PTHR43297">
    <property type="entry name" value="OLIGOPEPTIDE TRANSPORT ATP-BINDING PROTEIN APPD"/>
    <property type="match status" value="1"/>
</dbReference>
<evidence type="ECO:0000313" key="9">
    <source>
        <dbReference type="EMBL" id="GAB20681.1"/>
    </source>
</evidence>
<evidence type="ECO:0000259" key="8">
    <source>
        <dbReference type="PROSITE" id="PS50893"/>
    </source>
</evidence>
<comment type="subcellular location">
    <subcellularLocation>
        <location evidence="1">Cell membrane</location>
        <topology evidence="1">Peripheral membrane protein</topology>
    </subcellularLocation>
</comment>
<dbReference type="InterPro" id="IPR017871">
    <property type="entry name" value="ABC_transporter-like_CS"/>
</dbReference>